<dbReference type="AlphaFoldDB" id="A0A8H3F0T3"/>
<reference evidence="13" key="1">
    <citation type="submission" date="2021-03" db="EMBL/GenBank/DDBJ databases">
        <authorList>
            <person name="Tagirdzhanova G."/>
        </authorList>
    </citation>
    <scope>NUCLEOTIDE SEQUENCE</scope>
</reference>
<evidence type="ECO:0000256" key="6">
    <source>
        <dbReference type="ARBA" id="ARBA00022438"/>
    </source>
</evidence>
<protein>
    <recommendedName>
        <fullName evidence="5">Xaa-Pro aminopeptidase</fullName>
        <ecNumber evidence="5">3.4.11.9</ecNumber>
    </recommendedName>
    <alternativeName>
        <fullName evidence="11">Aminoacylproline aminopeptidase</fullName>
    </alternativeName>
</protein>
<comment type="function">
    <text evidence="3">Catalyzes the removal of a penultimate prolyl residue from the N-termini of peptides.</text>
</comment>
<sequence>MASAADNPSEKYPAKAHAAKVAAHLASLDSVYRSATIYIEAQKTRLLEDNDEPEPFRQRRPFFYLSGVPLPDCSLTYQIPTSTLTLFIPPLDSDDVIWSGLPLSPSDALTKYDVDAVLTTSDLPSHLASLSPSKLLHLDNHDVPSATHLPGPTPEDKQALRTALETSRITKTPYEIALLRRANEITTAAHTAVLRSLKHKQNERELEAVFTERCIALGAPKQAYHGIFGSGTDAATLHYVHNDKALEGKLNLLVDAAAEYRCYCADVTRTMPLSGEFTRESRAVYGIVERMQGESLGMLKAGVRWEDVHVRAHEVAIEGLLRLGILKGGSVKEIFERGTSVAFFPHGLGHYLGMDTHDVGGNPDYGDKDKRFRYLRVRGTLPKDSVVTVEPGVYFCRFIVEPYLKDEKHKEFIDEGVLDKYWDVGGVRIEDDILVTEDGYENLTTAPKTVEDMERIINS</sequence>
<evidence type="ECO:0000256" key="8">
    <source>
        <dbReference type="ARBA" id="ARBA00022801"/>
    </source>
</evidence>
<comment type="catalytic activity">
    <reaction evidence="1">
        <text>Release of any N-terminal amino acid, including proline, that is linked to proline, even from a dipeptide or tripeptide.</text>
        <dbReference type="EC" id="3.4.11.9"/>
    </reaction>
</comment>
<dbReference type="SMART" id="SM01011">
    <property type="entry name" value="AMP_N"/>
    <property type="match status" value="1"/>
</dbReference>
<evidence type="ECO:0000256" key="1">
    <source>
        <dbReference type="ARBA" id="ARBA00001424"/>
    </source>
</evidence>
<dbReference type="InterPro" id="IPR007865">
    <property type="entry name" value="Aminopep_P_N"/>
</dbReference>
<dbReference type="Pfam" id="PF05195">
    <property type="entry name" value="AMP_N"/>
    <property type="match status" value="1"/>
</dbReference>
<evidence type="ECO:0000313" key="13">
    <source>
        <dbReference type="EMBL" id="CAF9913862.1"/>
    </source>
</evidence>
<dbReference type="EMBL" id="CAJPDS010000013">
    <property type="protein sequence ID" value="CAF9913862.1"/>
    <property type="molecule type" value="Genomic_DNA"/>
</dbReference>
<comment type="cofactor">
    <cofactor evidence="2">
        <name>Mn(2+)</name>
        <dbReference type="ChEBI" id="CHEBI:29035"/>
    </cofactor>
</comment>
<evidence type="ECO:0000256" key="4">
    <source>
        <dbReference type="ARBA" id="ARBA00008766"/>
    </source>
</evidence>
<evidence type="ECO:0000256" key="7">
    <source>
        <dbReference type="ARBA" id="ARBA00022723"/>
    </source>
</evidence>
<dbReference type="EC" id="3.4.11.9" evidence="5"/>
<comment type="similarity">
    <text evidence="4">Belongs to the peptidase M24B family.</text>
</comment>
<dbReference type="Gene3D" id="3.90.230.10">
    <property type="entry name" value="Creatinase/methionine aminopeptidase superfamily"/>
    <property type="match status" value="1"/>
</dbReference>
<dbReference type="InterPro" id="IPR029149">
    <property type="entry name" value="Creatin/AminoP/Spt16_N"/>
</dbReference>
<keyword evidence="6" id="KW-0645">Protease</keyword>
<comment type="caution">
    <text evidence="13">The sequence shown here is derived from an EMBL/GenBank/DDBJ whole genome shotgun (WGS) entry which is preliminary data.</text>
</comment>
<keyword evidence="7" id="KW-0479">Metal-binding</keyword>
<dbReference type="SUPFAM" id="SSF53092">
    <property type="entry name" value="Creatinase/prolidase N-terminal domain"/>
    <property type="match status" value="1"/>
</dbReference>
<evidence type="ECO:0000256" key="9">
    <source>
        <dbReference type="ARBA" id="ARBA00023049"/>
    </source>
</evidence>
<dbReference type="PANTHER" id="PTHR43226">
    <property type="entry name" value="XAA-PRO AMINOPEPTIDASE 3"/>
    <property type="match status" value="1"/>
</dbReference>
<feature type="domain" description="Aminopeptidase P N-terminal" evidence="12">
    <location>
        <begin position="12"/>
        <end position="146"/>
    </location>
</feature>
<dbReference type="PANTHER" id="PTHR43226:SF1">
    <property type="entry name" value="XAA-PRO DIPEPTIDASE"/>
    <property type="match status" value="1"/>
</dbReference>
<dbReference type="SUPFAM" id="SSF55920">
    <property type="entry name" value="Creatinase/aminopeptidase"/>
    <property type="match status" value="1"/>
</dbReference>
<name>A0A8H3F0T3_9LECA</name>
<evidence type="ECO:0000256" key="2">
    <source>
        <dbReference type="ARBA" id="ARBA00001936"/>
    </source>
</evidence>
<dbReference type="OrthoDB" id="10261878at2759"/>
<dbReference type="InterPro" id="IPR052433">
    <property type="entry name" value="X-Pro_dipept-like"/>
</dbReference>
<organism evidence="13 14">
    <name type="scientific">Heterodermia speciosa</name>
    <dbReference type="NCBI Taxonomy" id="116794"/>
    <lineage>
        <taxon>Eukaryota</taxon>
        <taxon>Fungi</taxon>
        <taxon>Dikarya</taxon>
        <taxon>Ascomycota</taxon>
        <taxon>Pezizomycotina</taxon>
        <taxon>Lecanoromycetes</taxon>
        <taxon>OSLEUM clade</taxon>
        <taxon>Lecanoromycetidae</taxon>
        <taxon>Caliciales</taxon>
        <taxon>Physciaceae</taxon>
        <taxon>Heterodermia</taxon>
    </lineage>
</organism>
<dbReference type="InterPro" id="IPR036005">
    <property type="entry name" value="Creatinase/aminopeptidase-like"/>
</dbReference>
<accession>A0A8H3F0T3</accession>
<keyword evidence="6" id="KW-0031">Aminopeptidase</keyword>
<dbReference type="InterPro" id="IPR000994">
    <property type="entry name" value="Pept_M24"/>
</dbReference>
<gene>
    <name evidence="13" type="ORF">HETSPECPRED_001680</name>
</gene>
<evidence type="ECO:0000313" key="14">
    <source>
        <dbReference type="Proteomes" id="UP000664521"/>
    </source>
</evidence>
<keyword evidence="14" id="KW-1185">Reference proteome</keyword>
<dbReference type="GO" id="GO:0070006">
    <property type="term" value="F:metalloaminopeptidase activity"/>
    <property type="evidence" value="ECO:0007669"/>
    <property type="project" value="InterPro"/>
</dbReference>
<dbReference type="Proteomes" id="UP000664521">
    <property type="component" value="Unassembled WGS sequence"/>
</dbReference>
<dbReference type="GO" id="GO:0030145">
    <property type="term" value="F:manganese ion binding"/>
    <property type="evidence" value="ECO:0007669"/>
    <property type="project" value="InterPro"/>
</dbReference>
<evidence type="ECO:0000256" key="5">
    <source>
        <dbReference type="ARBA" id="ARBA00012574"/>
    </source>
</evidence>
<proteinExistence type="inferred from homology"/>
<dbReference type="CDD" id="cd01087">
    <property type="entry name" value="Prolidase"/>
    <property type="match status" value="1"/>
</dbReference>
<evidence type="ECO:0000256" key="11">
    <source>
        <dbReference type="ARBA" id="ARBA00030849"/>
    </source>
</evidence>
<dbReference type="Pfam" id="PF00557">
    <property type="entry name" value="Peptidase_M24"/>
    <property type="match status" value="1"/>
</dbReference>
<evidence type="ECO:0000256" key="10">
    <source>
        <dbReference type="ARBA" id="ARBA00023211"/>
    </source>
</evidence>
<dbReference type="Gene3D" id="3.40.350.10">
    <property type="entry name" value="Creatinase/prolidase N-terminal domain"/>
    <property type="match status" value="1"/>
</dbReference>
<evidence type="ECO:0000256" key="3">
    <source>
        <dbReference type="ARBA" id="ARBA00002443"/>
    </source>
</evidence>
<dbReference type="GO" id="GO:0006508">
    <property type="term" value="P:proteolysis"/>
    <property type="evidence" value="ECO:0007669"/>
    <property type="project" value="TreeGrafter"/>
</dbReference>
<keyword evidence="8" id="KW-0378">Hydrolase</keyword>
<evidence type="ECO:0000259" key="12">
    <source>
        <dbReference type="SMART" id="SM01011"/>
    </source>
</evidence>
<keyword evidence="10" id="KW-0464">Manganese</keyword>
<keyword evidence="9" id="KW-0482">Metalloprotease</keyword>